<gene>
    <name evidence="3" type="ORF">CEXT_739341</name>
</gene>
<keyword evidence="1" id="KW-0472">Membrane</keyword>
<evidence type="ECO:0000256" key="2">
    <source>
        <dbReference type="SAM" id="SignalP"/>
    </source>
</evidence>
<dbReference type="EMBL" id="BPLR01007243">
    <property type="protein sequence ID" value="GIY15518.1"/>
    <property type="molecule type" value="Genomic_DNA"/>
</dbReference>
<keyword evidence="4" id="KW-1185">Reference proteome</keyword>
<organism evidence="3 4">
    <name type="scientific">Caerostris extrusa</name>
    <name type="common">Bark spider</name>
    <name type="synonym">Caerostris bankana</name>
    <dbReference type="NCBI Taxonomy" id="172846"/>
    <lineage>
        <taxon>Eukaryota</taxon>
        <taxon>Metazoa</taxon>
        <taxon>Ecdysozoa</taxon>
        <taxon>Arthropoda</taxon>
        <taxon>Chelicerata</taxon>
        <taxon>Arachnida</taxon>
        <taxon>Araneae</taxon>
        <taxon>Araneomorphae</taxon>
        <taxon>Entelegynae</taxon>
        <taxon>Araneoidea</taxon>
        <taxon>Araneidae</taxon>
        <taxon>Caerostris</taxon>
    </lineage>
</organism>
<protein>
    <submittedName>
        <fullName evidence="3">Uncharacterized protein</fullName>
    </submittedName>
</protein>
<evidence type="ECO:0000313" key="4">
    <source>
        <dbReference type="Proteomes" id="UP001054945"/>
    </source>
</evidence>
<keyword evidence="1" id="KW-0812">Transmembrane</keyword>
<comment type="caution">
    <text evidence="3">The sequence shown here is derived from an EMBL/GenBank/DDBJ whole genome shotgun (WGS) entry which is preliminary data.</text>
</comment>
<sequence>MGFSPVCLLSILHLFFPPFHHPRVVFHSGEIFALPDFIKWGKMIYHGTDSGGKGQFRTRKNGIFLEEKGWCGASFPKNLLILCFSNPPFFLFPLRILSLNTFSLSLTFYIFVGDFSGEKNKTGESKE</sequence>
<reference evidence="3 4" key="1">
    <citation type="submission" date="2021-06" db="EMBL/GenBank/DDBJ databases">
        <title>Caerostris extrusa draft genome.</title>
        <authorList>
            <person name="Kono N."/>
            <person name="Arakawa K."/>
        </authorList>
    </citation>
    <scope>NUCLEOTIDE SEQUENCE [LARGE SCALE GENOMIC DNA]</scope>
</reference>
<accession>A0AAV4QZR3</accession>
<dbReference type="Proteomes" id="UP001054945">
    <property type="component" value="Unassembled WGS sequence"/>
</dbReference>
<dbReference type="AlphaFoldDB" id="A0AAV4QZR3"/>
<keyword evidence="1" id="KW-1133">Transmembrane helix</keyword>
<proteinExistence type="predicted"/>
<feature type="chain" id="PRO_5043383057" evidence="2">
    <location>
        <begin position="23"/>
        <end position="127"/>
    </location>
</feature>
<feature type="transmembrane region" description="Helical" evidence="1">
    <location>
        <begin position="89"/>
        <end position="112"/>
    </location>
</feature>
<feature type="signal peptide" evidence="2">
    <location>
        <begin position="1"/>
        <end position="22"/>
    </location>
</feature>
<evidence type="ECO:0000313" key="3">
    <source>
        <dbReference type="EMBL" id="GIY15518.1"/>
    </source>
</evidence>
<name>A0AAV4QZR3_CAEEX</name>
<evidence type="ECO:0000256" key="1">
    <source>
        <dbReference type="SAM" id="Phobius"/>
    </source>
</evidence>
<keyword evidence="2" id="KW-0732">Signal</keyword>